<dbReference type="GO" id="GO:0043023">
    <property type="term" value="F:ribosomal large subunit binding"/>
    <property type="evidence" value="ECO:0007669"/>
    <property type="project" value="TreeGrafter"/>
</dbReference>
<dbReference type="SUPFAM" id="SSF81301">
    <property type="entry name" value="Nucleotidyltransferase"/>
    <property type="match status" value="1"/>
</dbReference>
<dbReference type="NCBIfam" id="TIGR00090">
    <property type="entry name" value="rsfS_iojap_ybeB"/>
    <property type="match status" value="1"/>
</dbReference>
<keyword evidence="2" id="KW-0963">Cytoplasm</keyword>
<name>A0A318T4Y8_9HYPH</name>
<organism evidence="3 4">
    <name type="scientific">Phyllobacterium leguminum</name>
    <dbReference type="NCBI Taxonomy" id="314237"/>
    <lineage>
        <taxon>Bacteria</taxon>
        <taxon>Pseudomonadati</taxon>
        <taxon>Pseudomonadota</taxon>
        <taxon>Alphaproteobacteria</taxon>
        <taxon>Hyphomicrobiales</taxon>
        <taxon>Phyllobacteriaceae</taxon>
        <taxon>Phyllobacterium</taxon>
    </lineage>
</organism>
<comment type="caution">
    <text evidence="3">The sequence shown here is derived from an EMBL/GenBank/DDBJ whole genome shotgun (WGS) entry which is preliminary data.</text>
</comment>
<evidence type="ECO:0000256" key="2">
    <source>
        <dbReference type="HAMAP-Rule" id="MF_01477"/>
    </source>
</evidence>
<gene>
    <name evidence="2" type="primary">rsfS</name>
    <name evidence="3" type="ORF">C7477_10986</name>
</gene>
<evidence type="ECO:0000313" key="3">
    <source>
        <dbReference type="EMBL" id="PYE88043.1"/>
    </source>
</evidence>
<dbReference type="GO" id="GO:0042256">
    <property type="term" value="P:cytosolic ribosome assembly"/>
    <property type="evidence" value="ECO:0007669"/>
    <property type="project" value="UniProtKB-UniRule"/>
</dbReference>
<dbReference type="Gene3D" id="3.30.460.10">
    <property type="entry name" value="Beta Polymerase, domain 2"/>
    <property type="match status" value="1"/>
</dbReference>
<keyword evidence="4" id="KW-1185">Reference proteome</keyword>
<reference evidence="3 4" key="1">
    <citation type="submission" date="2018-06" db="EMBL/GenBank/DDBJ databases">
        <title>Genomic Encyclopedia of Type Strains, Phase III (KMG-III): the genomes of soil and plant-associated and newly described type strains.</title>
        <authorList>
            <person name="Whitman W."/>
        </authorList>
    </citation>
    <scope>NUCLEOTIDE SEQUENCE [LARGE SCALE GENOMIC DNA]</scope>
    <source>
        <strain evidence="3 4">ORS 1419</strain>
    </source>
</reference>
<dbReference type="GO" id="GO:0090071">
    <property type="term" value="P:negative regulation of ribosome biogenesis"/>
    <property type="evidence" value="ECO:0007669"/>
    <property type="project" value="UniProtKB-UniRule"/>
</dbReference>
<keyword evidence="2" id="KW-0678">Repressor</keyword>
<comment type="subunit">
    <text evidence="2">Interacts with ribosomal protein uL14 (rplN).</text>
</comment>
<evidence type="ECO:0000256" key="1">
    <source>
        <dbReference type="ARBA" id="ARBA00010574"/>
    </source>
</evidence>
<sequence>MVLAGLEDSKAESIVPIDIRGKSALGDYMVIASGRSHRHVTAVADQLLRTLKEAGYGNTRVEGLANGDWVLIDAGDIIIHLFHPEMREFYNIEKMWLAPDMDGEFGMGTVH</sequence>
<accession>A0A318T4Y8</accession>
<comment type="similarity">
    <text evidence="1 2">Belongs to the Iojap/RsfS family.</text>
</comment>
<dbReference type="Pfam" id="PF02410">
    <property type="entry name" value="RsfS"/>
    <property type="match status" value="1"/>
</dbReference>
<dbReference type="EMBL" id="QJTF01000009">
    <property type="protein sequence ID" value="PYE88043.1"/>
    <property type="molecule type" value="Genomic_DNA"/>
</dbReference>
<dbReference type="GO" id="GO:0005737">
    <property type="term" value="C:cytoplasm"/>
    <property type="evidence" value="ECO:0007669"/>
    <property type="project" value="UniProtKB-SubCell"/>
</dbReference>
<dbReference type="InterPro" id="IPR043519">
    <property type="entry name" value="NT_sf"/>
</dbReference>
<keyword evidence="2" id="KW-0810">Translation regulation</keyword>
<evidence type="ECO:0000313" key="4">
    <source>
        <dbReference type="Proteomes" id="UP000247454"/>
    </source>
</evidence>
<dbReference type="PANTHER" id="PTHR21043">
    <property type="entry name" value="IOJAP SUPERFAMILY ORTHOLOG"/>
    <property type="match status" value="1"/>
</dbReference>
<protein>
    <recommendedName>
        <fullName evidence="2">Ribosomal silencing factor RsfS</fullName>
    </recommendedName>
</protein>
<dbReference type="Proteomes" id="UP000247454">
    <property type="component" value="Unassembled WGS sequence"/>
</dbReference>
<dbReference type="AlphaFoldDB" id="A0A318T4Y8"/>
<proteinExistence type="inferred from homology"/>
<dbReference type="PANTHER" id="PTHR21043:SF0">
    <property type="entry name" value="MITOCHONDRIAL ASSEMBLY OF RIBOSOMAL LARGE SUBUNIT PROTEIN 1"/>
    <property type="match status" value="1"/>
</dbReference>
<comment type="function">
    <text evidence="2">Functions as a ribosomal silencing factor. Interacts with ribosomal protein uL14 (rplN), blocking formation of intersubunit bridge B8. Prevents association of the 30S and 50S ribosomal subunits and the formation of functional ribosomes, thus repressing translation.</text>
</comment>
<dbReference type="HAMAP" id="MF_01477">
    <property type="entry name" value="Iojap_RsfS"/>
    <property type="match status" value="1"/>
</dbReference>
<dbReference type="GO" id="GO:0017148">
    <property type="term" value="P:negative regulation of translation"/>
    <property type="evidence" value="ECO:0007669"/>
    <property type="project" value="UniProtKB-UniRule"/>
</dbReference>
<comment type="subcellular location">
    <subcellularLocation>
        <location evidence="2">Cytoplasm</location>
    </subcellularLocation>
</comment>
<dbReference type="InterPro" id="IPR004394">
    <property type="entry name" value="Iojap/RsfS/C7orf30"/>
</dbReference>